<sequence>MIVYCEKCNSKFQVDDAKIPDTGIKARCSVCSHAFVLKKEPVVTTSASQPGPADRLAQAEPVQAQAKSGSTTGFDASVFNDTAPERAKSQSPLMGSGGPFFSRFATETAAKPVKDADGQGDVVVEITDNGSFDNAAEIYETETQGAEGLADAFSKEPAMAGKPESGYDAFATFVERHKQDPQTGQYPGPAAAEMENAKSGFSAASGQSMAKAAAEAMSATRVPEVVTSVDGQLPSNQISNRAMKGIMTKLDAQGMNDDYVVQMVHEICQAVKYVEGVEKPDWTTRMMGLDMLCKIRGLYAGEKKEDPANRQLQIVTGINM</sequence>
<evidence type="ECO:0000259" key="2">
    <source>
        <dbReference type="Pfam" id="PF13717"/>
    </source>
</evidence>
<feature type="compositionally biased region" description="Polar residues" evidence="1">
    <location>
        <begin position="65"/>
        <end position="74"/>
    </location>
</feature>
<feature type="region of interest" description="Disordered" evidence="1">
    <location>
        <begin position="44"/>
        <end position="78"/>
    </location>
</feature>
<dbReference type="OrthoDB" id="5395016at2"/>
<protein>
    <recommendedName>
        <fullName evidence="2">Zinc finger/thioredoxin putative domain-containing protein</fullName>
    </recommendedName>
</protein>
<dbReference type="InterPro" id="IPR011723">
    <property type="entry name" value="Znf/thioredoxin_put"/>
</dbReference>
<dbReference type="NCBIfam" id="TIGR02098">
    <property type="entry name" value="MJ0042_CXXC"/>
    <property type="match status" value="1"/>
</dbReference>
<evidence type="ECO:0000313" key="4">
    <source>
        <dbReference type="Proteomes" id="UP000007721"/>
    </source>
</evidence>
<keyword evidence="4" id="KW-1185">Reference proteome</keyword>
<proteinExistence type="predicted"/>
<dbReference type="KEGG" id="geo:Geob_3716"/>
<dbReference type="STRING" id="316067.Geob_3716"/>
<dbReference type="Proteomes" id="UP000007721">
    <property type="component" value="Chromosome"/>
</dbReference>
<name>B9M734_GEODF</name>
<dbReference type="Pfam" id="PF13717">
    <property type="entry name" value="Zn_ribbon_4"/>
    <property type="match status" value="1"/>
</dbReference>
<evidence type="ECO:0000256" key="1">
    <source>
        <dbReference type="SAM" id="MobiDB-lite"/>
    </source>
</evidence>
<reference evidence="3 4" key="1">
    <citation type="submission" date="2009-01" db="EMBL/GenBank/DDBJ databases">
        <title>Complete sequence of Geobacter sp. FRC-32.</title>
        <authorList>
            <consortium name="US DOE Joint Genome Institute"/>
            <person name="Lucas S."/>
            <person name="Copeland A."/>
            <person name="Lapidus A."/>
            <person name="Glavina del Rio T."/>
            <person name="Dalin E."/>
            <person name="Tice H."/>
            <person name="Bruce D."/>
            <person name="Goodwin L."/>
            <person name="Pitluck S."/>
            <person name="Saunders E."/>
            <person name="Brettin T."/>
            <person name="Detter J.C."/>
            <person name="Han C."/>
            <person name="Larimer F."/>
            <person name="Land M."/>
            <person name="Hauser L."/>
            <person name="Kyrpides N."/>
            <person name="Ovchinnikova G."/>
            <person name="Kostka J."/>
            <person name="Richardson P."/>
        </authorList>
    </citation>
    <scope>NUCLEOTIDE SEQUENCE [LARGE SCALE GENOMIC DNA]</scope>
    <source>
        <strain evidence="4">DSM 22248 / JCM 15807 / FRC-32</strain>
    </source>
</reference>
<feature type="domain" description="Zinc finger/thioredoxin putative" evidence="2">
    <location>
        <begin position="1"/>
        <end position="35"/>
    </location>
</feature>
<dbReference type="RefSeq" id="WP_012648781.1">
    <property type="nucleotide sequence ID" value="NC_011979.1"/>
</dbReference>
<accession>B9M734</accession>
<dbReference type="EMBL" id="CP001390">
    <property type="protein sequence ID" value="ACM22055.1"/>
    <property type="molecule type" value="Genomic_DNA"/>
</dbReference>
<organism evidence="3 4">
    <name type="scientific">Geotalea daltonii (strain DSM 22248 / JCM 15807 / FRC-32)</name>
    <name type="common">Geobacter daltonii</name>
    <dbReference type="NCBI Taxonomy" id="316067"/>
    <lineage>
        <taxon>Bacteria</taxon>
        <taxon>Pseudomonadati</taxon>
        <taxon>Thermodesulfobacteriota</taxon>
        <taxon>Desulfuromonadia</taxon>
        <taxon>Geobacterales</taxon>
        <taxon>Geobacteraceae</taxon>
        <taxon>Geotalea</taxon>
    </lineage>
</organism>
<evidence type="ECO:0000313" key="3">
    <source>
        <dbReference type="EMBL" id="ACM22055.1"/>
    </source>
</evidence>
<dbReference type="AlphaFoldDB" id="B9M734"/>
<gene>
    <name evidence="3" type="ordered locus">Geob_3716</name>
</gene>
<dbReference type="HOGENOM" id="CLU_868081_0_0_7"/>